<comment type="caution">
    <text evidence="3">The sequence shown here is derived from an EMBL/GenBank/DDBJ whole genome shotgun (WGS) entry which is preliminary data.</text>
</comment>
<sequence>MYWPQTVHSLGMTEAQRGWTVSFILIPTMAGSLLAGRNKFITRDRSGLIKILLIIGVGLLISSCASNLIVFLIGLVVIELPYGGLRIVLYGHLYEEIHPNHRSTVNSMVSAVQTAGGAVSLLIMGRVADLYSPQIAMGLGGSIIIMVLTTILLIRLVRQ</sequence>
<dbReference type="InterPro" id="IPR020846">
    <property type="entry name" value="MFS_dom"/>
</dbReference>
<feature type="transmembrane region" description="Helical" evidence="1">
    <location>
        <begin position="135"/>
        <end position="157"/>
    </location>
</feature>
<accession>D9PJS5</accession>
<feature type="transmembrane region" description="Helical" evidence="1">
    <location>
        <begin position="48"/>
        <end position="78"/>
    </location>
</feature>
<reference evidence="3" key="1">
    <citation type="submission" date="2010-07" db="EMBL/GenBank/DDBJ databases">
        <authorList>
            <consortium name="CONSOLIDER consortium CSD2007-00005"/>
            <person name="Guazzaroni M.-E."/>
            <person name="Richter M."/>
            <person name="Garcia-Salamanca A."/>
            <person name="Yarza P."/>
            <person name="Ferrer M."/>
        </authorList>
    </citation>
    <scope>NUCLEOTIDE SEQUENCE</scope>
</reference>
<evidence type="ECO:0000313" key="3">
    <source>
        <dbReference type="EMBL" id="EFK96189.1"/>
    </source>
</evidence>
<dbReference type="SUPFAM" id="SSF103473">
    <property type="entry name" value="MFS general substrate transporter"/>
    <property type="match status" value="1"/>
</dbReference>
<dbReference type="GO" id="GO:0022857">
    <property type="term" value="F:transmembrane transporter activity"/>
    <property type="evidence" value="ECO:0007669"/>
    <property type="project" value="InterPro"/>
</dbReference>
<dbReference type="Gene3D" id="1.20.1250.20">
    <property type="entry name" value="MFS general substrate transporter like domains"/>
    <property type="match status" value="1"/>
</dbReference>
<keyword evidence="1" id="KW-0472">Membrane</keyword>
<reference evidence="3" key="2">
    <citation type="journal article" date="2011" name="Microb. Ecol.">
        <title>Taxonomic and Functional Metagenomic Profiling of the Microbial Community in the Anoxic Sediment of a Sub-saline Shallow Lake (Laguna de Carrizo, Central Spain).</title>
        <authorList>
            <person name="Ferrer M."/>
            <person name="Guazzaroni M.E."/>
            <person name="Richter M."/>
            <person name="Garcia-Salamanca A."/>
            <person name="Yarza P."/>
            <person name="Suarez-Suarez A."/>
            <person name="Solano J."/>
            <person name="Alcaide M."/>
            <person name="van Dillewijn P."/>
            <person name="Molina-Henares M.A."/>
            <person name="Lopez-Cortes N."/>
            <person name="Al-Ramahi Y."/>
            <person name="Guerrero C."/>
            <person name="Acosta A."/>
            <person name="de Eugenio L.I."/>
            <person name="Martinez V."/>
            <person name="Marques S."/>
            <person name="Rojo F."/>
            <person name="Santero E."/>
            <person name="Genilloud O."/>
            <person name="Perez-Perez J."/>
            <person name="Rossello-Mora R."/>
            <person name="Ramos J.L."/>
        </authorList>
    </citation>
    <scope>NUCLEOTIDE SEQUENCE</scope>
</reference>
<organism evidence="3">
    <name type="scientific">sediment metagenome</name>
    <dbReference type="NCBI Taxonomy" id="749907"/>
    <lineage>
        <taxon>unclassified sequences</taxon>
        <taxon>metagenomes</taxon>
        <taxon>ecological metagenomes</taxon>
    </lineage>
</organism>
<gene>
    <name evidence="3" type="ORF">LDC_1788</name>
</gene>
<feature type="transmembrane region" description="Helical" evidence="1">
    <location>
        <begin position="18"/>
        <end position="36"/>
    </location>
</feature>
<evidence type="ECO:0000256" key="1">
    <source>
        <dbReference type="SAM" id="Phobius"/>
    </source>
</evidence>
<feature type="domain" description="Major facilitator superfamily (MFS) profile" evidence="2">
    <location>
        <begin position="1"/>
        <end position="159"/>
    </location>
</feature>
<dbReference type="PROSITE" id="PS50850">
    <property type="entry name" value="MFS"/>
    <property type="match status" value="1"/>
</dbReference>
<proteinExistence type="predicted"/>
<dbReference type="InterPro" id="IPR036259">
    <property type="entry name" value="MFS_trans_sf"/>
</dbReference>
<keyword evidence="1" id="KW-1133">Transmembrane helix</keyword>
<dbReference type="InterPro" id="IPR011701">
    <property type="entry name" value="MFS"/>
</dbReference>
<evidence type="ECO:0000259" key="2">
    <source>
        <dbReference type="PROSITE" id="PS50850"/>
    </source>
</evidence>
<dbReference type="EMBL" id="ADZX01000550">
    <property type="protein sequence ID" value="EFK96189.1"/>
    <property type="molecule type" value="Genomic_DNA"/>
</dbReference>
<keyword evidence="1" id="KW-0812">Transmembrane</keyword>
<name>D9PJS5_9ZZZZ</name>
<protein>
    <submittedName>
        <fullName evidence="3">Major facilitator superfamily MFS-1</fullName>
    </submittedName>
</protein>
<dbReference type="Pfam" id="PF07690">
    <property type="entry name" value="MFS_1"/>
    <property type="match status" value="1"/>
</dbReference>
<dbReference type="AlphaFoldDB" id="D9PJS5"/>